<feature type="compositionally biased region" description="Low complexity" evidence="1">
    <location>
        <begin position="44"/>
        <end position="57"/>
    </location>
</feature>
<dbReference type="OrthoDB" id="10443390at2759"/>
<proteinExistence type="predicted"/>
<reference evidence="2 3" key="1">
    <citation type="submission" date="2020-04" db="EMBL/GenBank/DDBJ databases">
        <title>Perkinsus chesapeaki whole genome sequence.</title>
        <authorList>
            <person name="Bogema D.R."/>
        </authorList>
    </citation>
    <scope>NUCLEOTIDE SEQUENCE [LARGE SCALE GENOMIC DNA]</scope>
    <source>
        <strain evidence="2">ATCC PRA-425</strain>
    </source>
</reference>
<feature type="region of interest" description="Disordered" evidence="1">
    <location>
        <begin position="23"/>
        <end position="66"/>
    </location>
</feature>
<gene>
    <name evidence="2" type="ORF">FOL47_009115</name>
</gene>
<keyword evidence="3" id="KW-1185">Reference proteome</keyword>
<dbReference type="AlphaFoldDB" id="A0A7J6LAF9"/>
<evidence type="ECO:0000313" key="3">
    <source>
        <dbReference type="Proteomes" id="UP000591131"/>
    </source>
</evidence>
<protein>
    <submittedName>
        <fullName evidence="2">Uncharacterized protein</fullName>
    </submittedName>
</protein>
<name>A0A7J6LAF9_PERCH</name>
<sequence>MEVRAVPDKNGCLGFRKCFEMSCSPGKPQVPPDRNGQPSIPPASGSKESPSSQSTSSREAAKAELTMDVPRPPFVQKNPYVGYFLKHGRDREIEIPSSIKSPTNLSTAAVEAAMRFVSWMRSVPSGMPSSEMSRVHHRVHNRRQHAQTVAISRKRSSISRPRNVSYATAAKEIYAVDSYVNGRLPSDAVPPAFRSSLRFSHLTGY</sequence>
<organism evidence="2 3">
    <name type="scientific">Perkinsus chesapeaki</name>
    <name type="common">Clam parasite</name>
    <name type="synonym">Perkinsus andrewsi</name>
    <dbReference type="NCBI Taxonomy" id="330153"/>
    <lineage>
        <taxon>Eukaryota</taxon>
        <taxon>Sar</taxon>
        <taxon>Alveolata</taxon>
        <taxon>Perkinsozoa</taxon>
        <taxon>Perkinsea</taxon>
        <taxon>Perkinsida</taxon>
        <taxon>Perkinsidae</taxon>
        <taxon>Perkinsus</taxon>
    </lineage>
</organism>
<dbReference type="Proteomes" id="UP000591131">
    <property type="component" value="Unassembled WGS sequence"/>
</dbReference>
<comment type="caution">
    <text evidence="2">The sequence shown here is derived from an EMBL/GenBank/DDBJ whole genome shotgun (WGS) entry which is preliminary data.</text>
</comment>
<accession>A0A7J6LAF9</accession>
<evidence type="ECO:0000256" key="1">
    <source>
        <dbReference type="SAM" id="MobiDB-lite"/>
    </source>
</evidence>
<dbReference type="EMBL" id="JAAPAO010000614">
    <property type="protein sequence ID" value="KAF4656172.1"/>
    <property type="molecule type" value="Genomic_DNA"/>
</dbReference>
<evidence type="ECO:0000313" key="2">
    <source>
        <dbReference type="EMBL" id="KAF4656172.1"/>
    </source>
</evidence>